<dbReference type="PROSITE" id="PS50069">
    <property type="entry name" value="CULLIN_2"/>
    <property type="match status" value="1"/>
</dbReference>
<evidence type="ECO:0000313" key="5">
    <source>
        <dbReference type="Proteomes" id="UP000541610"/>
    </source>
</evidence>
<dbReference type="Pfam" id="PF25773">
    <property type="entry name" value="TPR_ANAPC2"/>
    <property type="match status" value="1"/>
</dbReference>
<name>A0A7J6NA42_PEROL</name>
<dbReference type="SUPFAM" id="SSF75632">
    <property type="entry name" value="Cullin homology domain"/>
    <property type="match status" value="1"/>
</dbReference>
<dbReference type="GO" id="GO:0007091">
    <property type="term" value="P:metaphase/anaphase transition of mitotic cell cycle"/>
    <property type="evidence" value="ECO:0007669"/>
    <property type="project" value="TreeGrafter"/>
</dbReference>
<evidence type="ECO:0000313" key="4">
    <source>
        <dbReference type="EMBL" id="KAF4680624.1"/>
    </source>
</evidence>
<feature type="region of interest" description="Disordered" evidence="2">
    <location>
        <begin position="145"/>
        <end position="165"/>
    </location>
</feature>
<dbReference type="Proteomes" id="UP000541610">
    <property type="component" value="Unassembled WGS sequence"/>
</dbReference>
<comment type="similarity">
    <text evidence="1">Belongs to the cullin family.</text>
</comment>
<proteinExistence type="inferred from homology"/>
<sequence length="810" mass="89928">MSSSSSSCTVSEDVCMSGASEEDIKACIMALARSAPVDDESQWLAWLEDLAHHVEAAAVATGDPPTVKSWVVAAIQQPAAERSKYRDDYEVAVFRPCILYSIHRAIVKARHCFGTPTENSDASSLSGSATGELVEASDQKLGTPPSYACHPFNDEDDHLPTADASRPSQEWDCLMQMMPERSSEAEEWLPWKEALRDGLNEEGQEADGLAHAPKVRSLINLCGLGGLWCAAWRRILMDDLITPMVALGCRKDFNVAVLSPLLRYFSTIIPELIEPAGVASFSSGCGSWKAMVCWTMARLRCRGPSNSNGRNIIIDRRDQGIFAMIRDYPYSTQALIDLSWCIKYLEACKEKGFEVGDSPSLMVQLAASIQLEFHRRLLIPSAHTSDVLKLYLRTFNSVNVLLGGDRPEAARKIFDWICEPVVAFLQGRSDTVRCVVAAMLEGGSENGWDEDSKPKGVFTRASYDMIFLNSRRGGFSAVNSLATSVPCDHGPGVPVARLKRYSASGEWLELYNFETPVMPAAAQHGSVRLSSPPLVSAAGGRFIQVWDESGRVRSSLDTCWSARFPPASQRGKRESTEAQMLPLLVVGVYGSEDIFIREYRELMCQRLLGVSYASNPQAESTRDANNLITLKEEVILHDVENSKKVSTHVLRRLTGHHRDIPEISALIVSRHFWPSSAGRARIGDIRHYHQQYDQLRLQPCIVEEMLSRFSIEYELTCGQRELMWLRTEGYAVVDITINGTTNEVTCPLLALTVLAVFEDDSEPAWTFTRENILQLVGGGMDEDAVNYAIRFWTSRHVLIENPNGTISVNE</sequence>
<dbReference type="InterPro" id="IPR016158">
    <property type="entry name" value="Cullin_homology"/>
</dbReference>
<evidence type="ECO:0000256" key="2">
    <source>
        <dbReference type="SAM" id="MobiDB-lite"/>
    </source>
</evidence>
<gene>
    <name evidence="4" type="ORF">FOZ60_013224</name>
</gene>
<dbReference type="InterPro" id="IPR036317">
    <property type="entry name" value="Cullin_homology_sf"/>
</dbReference>
<dbReference type="PANTHER" id="PTHR45957:SF1">
    <property type="entry name" value="ANAPHASE-PROMOTING COMPLEX SUBUNIT 2"/>
    <property type="match status" value="1"/>
</dbReference>
<dbReference type="GO" id="GO:0005680">
    <property type="term" value="C:anaphase-promoting complex"/>
    <property type="evidence" value="ECO:0007669"/>
    <property type="project" value="TreeGrafter"/>
</dbReference>
<comment type="caution">
    <text evidence="4">The sequence shown here is derived from an EMBL/GenBank/DDBJ whole genome shotgun (WGS) entry which is preliminary data.</text>
</comment>
<organism evidence="4 5">
    <name type="scientific">Perkinsus olseni</name>
    <name type="common">Perkinsus atlanticus</name>
    <dbReference type="NCBI Taxonomy" id="32597"/>
    <lineage>
        <taxon>Eukaryota</taxon>
        <taxon>Sar</taxon>
        <taxon>Alveolata</taxon>
        <taxon>Perkinsozoa</taxon>
        <taxon>Perkinsea</taxon>
        <taxon>Perkinsida</taxon>
        <taxon>Perkinsidae</taxon>
        <taxon>Perkinsus</taxon>
    </lineage>
</organism>
<dbReference type="GO" id="GO:0070979">
    <property type="term" value="P:protein K11-linked ubiquitination"/>
    <property type="evidence" value="ECO:0007669"/>
    <property type="project" value="TreeGrafter"/>
</dbReference>
<protein>
    <recommendedName>
        <fullName evidence="3">Cullin family profile domain-containing protein</fullName>
    </recommendedName>
</protein>
<feature type="domain" description="Cullin family profile" evidence="3">
    <location>
        <begin position="583"/>
        <end position="774"/>
    </location>
</feature>
<reference evidence="4 5" key="1">
    <citation type="submission" date="2020-04" db="EMBL/GenBank/DDBJ databases">
        <title>Perkinsus olseni comparative genomics.</title>
        <authorList>
            <person name="Bogema D.R."/>
        </authorList>
    </citation>
    <scope>NUCLEOTIDE SEQUENCE [LARGE SCALE GENOMIC DNA]</scope>
    <source>
        <strain evidence="4">00978-12</strain>
    </source>
</reference>
<dbReference type="InterPro" id="IPR044554">
    <property type="entry name" value="ANAPC2"/>
</dbReference>
<dbReference type="OrthoDB" id="5581181at2759"/>
<dbReference type="PANTHER" id="PTHR45957">
    <property type="entry name" value="ANAPHASE-PROMOTING COMPLEX SUBUNIT 2"/>
    <property type="match status" value="1"/>
</dbReference>
<evidence type="ECO:0000259" key="3">
    <source>
        <dbReference type="PROSITE" id="PS50069"/>
    </source>
</evidence>
<dbReference type="Gene3D" id="3.30.230.130">
    <property type="entry name" value="Cullin, Chain C, Domain 2"/>
    <property type="match status" value="1"/>
</dbReference>
<accession>A0A7J6NA42</accession>
<dbReference type="InterPro" id="IPR057975">
    <property type="entry name" value="TPR_ANAPC2"/>
</dbReference>
<dbReference type="EMBL" id="JABANP010000591">
    <property type="protein sequence ID" value="KAF4680624.1"/>
    <property type="molecule type" value="Genomic_DNA"/>
</dbReference>
<evidence type="ECO:0000256" key="1">
    <source>
        <dbReference type="PROSITE-ProRule" id="PRU00330"/>
    </source>
</evidence>
<dbReference type="AlphaFoldDB" id="A0A7J6NA42"/>